<reference evidence="1" key="1">
    <citation type="submission" date="2020-11" db="EMBL/GenBank/DDBJ databases">
        <authorList>
            <consortium name="DOE Joint Genome Institute"/>
            <person name="Ahrendt S."/>
            <person name="Riley R."/>
            <person name="Andreopoulos W."/>
            <person name="Labutti K."/>
            <person name="Pangilinan J."/>
            <person name="Ruiz-Duenas F.J."/>
            <person name="Barrasa J.M."/>
            <person name="Sanchez-Garcia M."/>
            <person name="Camarero S."/>
            <person name="Miyauchi S."/>
            <person name="Serrano A."/>
            <person name="Linde D."/>
            <person name="Babiker R."/>
            <person name="Drula E."/>
            <person name="Ayuso-Fernandez I."/>
            <person name="Pacheco R."/>
            <person name="Padilla G."/>
            <person name="Ferreira P."/>
            <person name="Barriuso J."/>
            <person name="Kellner H."/>
            <person name="Castanera R."/>
            <person name="Alfaro M."/>
            <person name="Ramirez L."/>
            <person name="Pisabarro A.G."/>
            <person name="Kuo A."/>
            <person name="Tritt A."/>
            <person name="Lipzen A."/>
            <person name="He G."/>
            <person name="Yan M."/>
            <person name="Ng V."/>
            <person name="Cullen D."/>
            <person name="Martin F."/>
            <person name="Rosso M.-N."/>
            <person name="Henrissat B."/>
            <person name="Hibbett D."/>
            <person name="Martinez A.T."/>
            <person name="Grigoriev I.V."/>
        </authorList>
    </citation>
    <scope>NUCLEOTIDE SEQUENCE</scope>
    <source>
        <strain evidence="1">ATCC 90797</strain>
    </source>
</reference>
<proteinExistence type="predicted"/>
<evidence type="ECO:0000313" key="1">
    <source>
        <dbReference type="EMBL" id="KAF9498907.1"/>
    </source>
</evidence>
<keyword evidence="2" id="KW-1185">Reference proteome</keyword>
<sequence>MKLRPLRYCNRSLQQASIYRDYPQYPIIPSSPETRILGDGHVATQTSDDGQLPACRTRTDDFYPWMTQIHQSKTNGLRERKGVSNVSRPCRLFLSSKTSSD</sequence>
<comment type="caution">
    <text evidence="1">The sequence shown here is derived from an EMBL/GenBank/DDBJ whole genome shotgun (WGS) entry which is preliminary data.</text>
</comment>
<dbReference type="EMBL" id="MU154535">
    <property type="protein sequence ID" value="KAF9498907.1"/>
    <property type="molecule type" value="Genomic_DNA"/>
</dbReference>
<gene>
    <name evidence="1" type="ORF">BDN71DRAFT_313794</name>
</gene>
<dbReference type="AlphaFoldDB" id="A0A9P6DBR8"/>
<organism evidence="1 2">
    <name type="scientific">Pleurotus eryngii</name>
    <name type="common">Boletus of the steppes</name>
    <dbReference type="NCBI Taxonomy" id="5323"/>
    <lineage>
        <taxon>Eukaryota</taxon>
        <taxon>Fungi</taxon>
        <taxon>Dikarya</taxon>
        <taxon>Basidiomycota</taxon>
        <taxon>Agaricomycotina</taxon>
        <taxon>Agaricomycetes</taxon>
        <taxon>Agaricomycetidae</taxon>
        <taxon>Agaricales</taxon>
        <taxon>Pleurotineae</taxon>
        <taxon>Pleurotaceae</taxon>
        <taxon>Pleurotus</taxon>
    </lineage>
</organism>
<dbReference type="Proteomes" id="UP000807025">
    <property type="component" value="Unassembled WGS sequence"/>
</dbReference>
<accession>A0A9P6DBR8</accession>
<name>A0A9P6DBR8_PLEER</name>
<evidence type="ECO:0000313" key="2">
    <source>
        <dbReference type="Proteomes" id="UP000807025"/>
    </source>
</evidence>
<protein>
    <submittedName>
        <fullName evidence="1">Uncharacterized protein</fullName>
    </submittedName>
</protein>